<dbReference type="PROSITE" id="PS00141">
    <property type="entry name" value="ASP_PROTEASE"/>
    <property type="match status" value="1"/>
</dbReference>
<dbReference type="EMBL" id="PQCO01000309">
    <property type="protein sequence ID" value="PUD98357.1"/>
    <property type="molecule type" value="Genomic_DNA"/>
</dbReference>
<evidence type="ECO:0000313" key="2">
    <source>
        <dbReference type="Proteomes" id="UP000250928"/>
    </source>
</evidence>
<dbReference type="InterPro" id="IPR034122">
    <property type="entry name" value="Retropepsin-like_bacterial"/>
</dbReference>
<dbReference type="Proteomes" id="UP000250928">
    <property type="component" value="Unassembled WGS sequence"/>
</dbReference>
<reference evidence="1 2" key="1">
    <citation type="submission" date="2018-01" db="EMBL/GenBank/DDBJ databases">
        <title>Novel co-symbiosis in the lucinid bivalve Phacoides pectinatus.</title>
        <authorList>
            <person name="Lim S.J."/>
            <person name="Davis B.G."/>
            <person name="Gill D.E."/>
            <person name="Engel A.S."/>
            <person name="Anderson L.C."/>
            <person name="Campbell B.J."/>
        </authorList>
    </citation>
    <scope>NUCLEOTIDE SEQUENCE [LARGE SCALE GENOMIC DNA]</scope>
    <source>
        <strain evidence="1">N3_P5</strain>
    </source>
</reference>
<keyword evidence="1" id="KW-0645">Protease</keyword>
<proteinExistence type="predicted"/>
<dbReference type="Pfam" id="PF13975">
    <property type="entry name" value="gag-asp_proteas"/>
    <property type="match status" value="1"/>
</dbReference>
<dbReference type="InterPro" id="IPR021109">
    <property type="entry name" value="Peptidase_aspartic_dom_sf"/>
</dbReference>
<protein>
    <submittedName>
        <fullName evidence="1">TIGR02281 family clan AA aspartic protease</fullName>
    </submittedName>
</protein>
<comment type="caution">
    <text evidence="1">The sequence shown here is derived from an EMBL/GenBank/DDBJ whole genome shotgun (WGS) entry which is preliminary data.</text>
</comment>
<sequence length="166" mass="17707">MLIASWVLLLALLFALFTSLLEGGRNPNREPELRSPGDGALEVVLLPNRQGHYLVSGHINGYAVTFMVDTGATDVAVPEPLAQSASMSMGHAGVGRTANGDVVYYSSRIDRLDIGGIMLTDVPASIMPTMTGSEVLLGMSALRRLGLLQQGRKLTLRLPAADPHQQ</sequence>
<keyword evidence="1" id="KW-0378">Hydrolase</keyword>
<dbReference type="NCBIfam" id="TIGR02281">
    <property type="entry name" value="clan_AA_DTGA"/>
    <property type="match status" value="1"/>
</dbReference>
<dbReference type="GO" id="GO:0006508">
    <property type="term" value="P:proteolysis"/>
    <property type="evidence" value="ECO:0007669"/>
    <property type="project" value="UniProtKB-KW"/>
</dbReference>
<dbReference type="CDD" id="cd05483">
    <property type="entry name" value="retropepsin_like_bacteria"/>
    <property type="match status" value="1"/>
</dbReference>
<dbReference type="InterPro" id="IPR001969">
    <property type="entry name" value="Aspartic_peptidase_AS"/>
</dbReference>
<gene>
    <name evidence="1" type="ORF">C3L24_12885</name>
</gene>
<dbReference type="GO" id="GO:0004190">
    <property type="term" value="F:aspartic-type endopeptidase activity"/>
    <property type="evidence" value="ECO:0007669"/>
    <property type="project" value="InterPro"/>
</dbReference>
<accession>A0A657PX97</accession>
<dbReference type="SUPFAM" id="SSF50630">
    <property type="entry name" value="Acid proteases"/>
    <property type="match status" value="1"/>
</dbReference>
<dbReference type="Gene3D" id="2.40.70.10">
    <property type="entry name" value="Acid Proteases"/>
    <property type="match status" value="1"/>
</dbReference>
<dbReference type="InterPro" id="IPR011969">
    <property type="entry name" value="Clan_AA_Asp_peptidase_C"/>
</dbReference>
<evidence type="ECO:0000313" key="1">
    <source>
        <dbReference type="EMBL" id="PUD98357.1"/>
    </source>
</evidence>
<name>A0A657PX97_9GAMM</name>
<organism evidence="1 2">
    <name type="scientific">Candidatus Sedimenticola endophacoides</name>
    <dbReference type="NCBI Taxonomy" id="2548426"/>
    <lineage>
        <taxon>Bacteria</taxon>
        <taxon>Pseudomonadati</taxon>
        <taxon>Pseudomonadota</taxon>
        <taxon>Gammaproteobacteria</taxon>
        <taxon>Chromatiales</taxon>
        <taxon>Sedimenticolaceae</taxon>
        <taxon>Sedimenticola</taxon>
    </lineage>
</organism>
<dbReference type="AlphaFoldDB" id="A0A657PX97"/>